<proteinExistence type="predicted"/>
<keyword evidence="3" id="KW-1185">Reference proteome</keyword>
<evidence type="ECO:0000313" key="2">
    <source>
        <dbReference type="EMBL" id="KFO37812.1"/>
    </source>
</evidence>
<protein>
    <submittedName>
        <fullName evidence="2">Glypican-5</fullName>
    </submittedName>
</protein>
<feature type="signal peptide" evidence="1">
    <location>
        <begin position="1"/>
        <end position="24"/>
    </location>
</feature>
<dbReference type="EMBL" id="KN120716">
    <property type="protein sequence ID" value="KFO37812.1"/>
    <property type="molecule type" value="Genomic_DNA"/>
</dbReference>
<name>A0A091E3A6_FUKDA</name>
<evidence type="ECO:0000256" key="1">
    <source>
        <dbReference type="SAM" id="SignalP"/>
    </source>
</evidence>
<feature type="chain" id="PRO_5001873902" evidence="1">
    <location>
        <begin position="25"/>
        <end position="119"/>
    </location>
</feature>
<keyword evidence="1" id="KW-0732">Signal</keyword>
<gene>
    <name evidence="2" type="ORF">H920_00761</name>
</gene>
<reference evidence="2 3" key="1">
    <citation type="submission" date="2013-11" db="EMBL/GenBank/DDBJ databases">
        <title>The Damaraland mole rat (Fukomys damarensis) genome and evolution of African mole rats.</title>
        <authorList>
            <person name="Gladyshev V.N."/>
            <person name="Fang X."/>
        </authorList>
    </citation>
    <scope>NUCLEOTIDE SEQUENCE [LARGE SCALE GENOMIC DNA]</scope>
    <source>
        <tissue evidence="2">Liver</tissue>
    </source>
</reference>
<sequence length="119" mass="13395">MGAQRGSVGFRCLLLLALFGCTRSEGVQTCEEVRKLFQWRLAGAVKGLPDSPRAGSCSSRRSLENIYIWDMYLWHIFMDLQDRLTMAAVEESGVEEYIRIVCAPENKGSSQESKVWSSV</sequence>
<organism evidence="2 3">
    <name type="scientific">Fukomys damarensis</name>
    <name type="common">Damaraland mole rat</name>
    <name type="synonym">Cryptomys damarensis</name>
    <dbReference type="NCBI Taxonomy" id="885580"/>
    <lineage>
        <taxon>Eukaryota</taxon>
        <taxon>Metazoa</taxon>
        <taxon>Chordata</taxon>
        <taxon>Craniata</taxon>
        <taxon>Vertebrata</taxon>
        <taxon>Euteleostomi</taxon>
        <taxon>Mammalia</taxon>
        <taxon>Eutheria</taxon>
        <taxon>Euarchontoglires</taxon>
        <taxon>Glires</taxon>
        <taxon>Rodentia</taxon>
        <taxon>Hystricomorpha</taxon>
        <taxon>Bathyergidae</taxon>
        <taxon>Fukomys</taxon>
    </lineage>
</organism>
<accession>A0A091E3A6</accession>
<dbReference type="AlphaFoldDB" id="A0A091E3A6"/>
<evidence type="ECO:0000313" key="3">
    <source>
        <dbReference type="Proteomes" id="UP000028990"/>
    </source>
</evidence>
<dbReference type="Proteomes" id="UP000028990">
    <property type="component" value="Unassembled WGS sequence"/>
</dbReference>